<organism evidence="2 3">
    <name type="scientific">Niallia taxi</name>
    <dbReference type="NCBI Taxonomy" id="2499688"/>
    <lineage>
        <taxon>Bacteria</taxon>
        <taxon>Bacillati</taxon>
        <taxon>Bacillota</taxon>
        <taxon>Bacilli</taxon>
        <taxon>Bacillales</taxon>
        <taxon>Bacillaceae</taxon>
        <taxon>Niallia</taxon>
    </lineage>
</organism>
<dbReference type="Proteomes" id="UP000288024">
    <property type="component" value="Unassembled WGS sequence"/>
</dbReference>
<keyword evidence="1" id="KW-1133">Transmembrane helix</keyword>
<feature type="transmembrane region" description="Helical" evidence="1">
    <location>
        <begin position="32"/>
        <end position="53"/>
    </location>
</feature>
<protein>
    <submittedName>
        <fullName evidence="2">Uncharacterized protein</fullName>
    </submittedName>
</protein>
<evidence type="ECO:0000313" key="2">
    <source>
        <dbReference type="EMBL" id="RVT65258.1"/>
    </source>
</evidence>
<evidence type="ECO:0000313" key="3">
    <source>
        <dbReference type="Proteomes" id="UP000288024"/>
    </source>
</evidence>
<evidence type="ECO:0000256" key="1">
    <source>
        <dbReference type="SAM" id="Phobius"/>
    </source>
</evidence>
<name>A0A437KEF2_9BACI</name>
<dbReference type="AlphaFoldDB" id="A0A437KEF2"/>
<reference evidence="2 3" key="1">
    <citation type="submission" date="2019-01" db="EMBL/GenBank/DDBJ databases">
        <title>Bacillus sp. M5HDSG1-1, whole genome shotgun sequence.</title>
        <authorList>
            <person name="Tuo L."/>
        </authorList>
    </citation>
    <scope>NUCLEOTIDE SEQUENCE [LARGE SCALE GENOMIC DNA]</scope>
    <source>
        <strain evidence="2 3">M5HDSG1-1</strain>
    </source>
</reference>
<keyword evidence="1" id="KW-0472">Membrane</keyword>
<proteinExistence type="predicted"/>
<keyword evidence="3" id="KW-1185">Reference proteome</keyword>
<feature type="transmembrane region" description="Helical" evidence="1">
    <location>
        <begin position="7"/>
        <end position="26"/>
    </location>
</feature>
<dbReference type="EMBL" id="RZTZ01000002">
    <property type="protein sequence ID" value="RVT65258.1"/>
    <property type="molecule type" value="Genomic_DNA"/>
</dbReference>
<accession>A0A437KEF2</accession>
<keyword evidence="1" id="KW-0812">Transmembrane</keyword>
<gene>
    <name evidence="2" type="ORF">EM808_07055</name>
</gene>
<sequence length="62" mass="6834">MKGNNVIFNLIGAITCFILFVIGMLFSEQIALLILIGIIGLSGFSYFTFRVVLSMLKSKTTD</sequence>
<comment type="caution">
    <text evidence="2">The sequence shown here is derived from an EMBL/GenBank/DDBJ whole genome shotgun (WGS) entry which is preliminary data.</text>
</comment>